<evidence type="ECO:0000256" key="8">
    <source>
        <dbReference type="SAM" id="Phobius"/>
    </source>
</evidence>
<feature type="transmembrane region" description="Helical" evidence="8">
    <location>
        <begin position="97"/>
        <end position="116"/>
    </location>
</feature>
<dbReference type="EMBL" id="VUMG01000001">
    <property type="protein sequence ID" value="MSS44947.1"/>
    <property type="molecule type" value="Genomic_DNA"/>
</dbReference>
<protein>
    <submittedName>
        <fullName evidence="10">Trimeric intracellular cation channel family protein</fullName>
    </submittedName>
</protein>
<feature type="domain" description="Glycine transporter" evidence="9">
    <location>
        <begin position="15"/>
        <end position="88"/>
    </location>
</feature>
<feature type="transmembrane region" description="Helical" evidence="8">
    <location>
        <begin position="39"/>
        <end position="60"/>
    </location>
</feature>
<feature type="compositionally biased region" description="Basic and acidic residues" evidence="7">
    <location>
        <begin position="232"/>
        <end position="241"/>
    </location>
</feature>
<keyword evidence="11" id="KW-1185">Reference proteome</keyword>
<evidence type="ECO:0000256" key="3">
    <source>
        <dbReference type="ARBA" id="ARBA00022475"/>
    </source>
</evidence>
<sequence length="254" mass="26830">MLSQFNALVPETFRAIDLTGVLLNGILGGRLARIKRFDAVGFCVLAITSALGGGMVRDILLGAAPPVALTDPRYLTVALAGAGIAMLWKLDSRPWRIALILADGTVLGCWAATGALKTLTAGFGIIPALLLGLMTAVGGGMIRDVCAGNVPQVFGGNHLYATPALASAVVMVVAHKCGFGSFGMVLATLVGLGFTALAHRRRWVLPQNSEWTLQLSSSQVQKLLRVRAARRAEKLHDRDDGQEGNAENSQNPHR</sequence>
<organism evidence="10 11">
    <name type="scientific">Cutibacterium porci</name>
    <dbReference type="NCBI Taxonomy" id="2605781"/>
    <lineage>
        <taxon>Bacteria</taxon>
        <taxon>Bacillati</taxon>
        <taxon>Actinomycetota</taxon>
        <taxon>Actinomycetes</taxon>
        <taxon>Propionibacteriales</taxon>
        <taxon>Propionibacteriaceae</taxon>
        <taxon>Cutibacterium</taxon>
    </lineage>
</organism>
<keyword evidence="5 8" id="KW-1133">Transmembrane helix</keyword>
<dbReference type="PANTHER" id="PTHR30506">
    <property type="entry name" value="INNER MEMBRANE PROTEIN"/>
    <property type="match status" value="1"/>
</dbReference>
<evidence type="ECO:0000256" key="2">
    <source>
        <dbReference type="ARBA" id="ARBA00008193"/>
    </source>
</evidence>
<keyword evidence="4 8" id="KW-0812">Transmembrane</keyword>
<name>A0A7K0J4V4_9ACTN</name>
<evidence type="ECO:0000256" key="1">
    <source>
        <dbReference type="ARBA" id="ARBA00004651"/>
    </source>
</evidence>
<proteinExistence type="inferred from homology"/>
<dbReference type="RefSeq" id="WP_154561618.1">
    <property type="nucleotide sequence ID" value="NZ_VUMG01000001.1"/>
</dbReference>
<feature type="transmembrane region" description="Helical" evidence="8">
    <location>
        <begin position="154"/>
        <end position="173"/>
    </location>
</feature>
<reference evidence="10 11" key="1">
    <citation type="submission" date="2019-08" db="EMBL/GenBank/DDBJ databases">
        <title>In-depth cultivation of the pig gut microbiome towards novel bacterial diversity and tailored functional studies.</title>
        <authorList>
            <person name="Wylensek D."/>
            <person name="Hitch T.C.A."/>
            <person name="Clavel T."/>
        </authorList>
    </citation>
    <scope>NUCLEOTIDE SEQUENCE [LARGE SCALE GENOMIC DNA]</scope>
    <source>
        <strain evidence="10 11">WCA-380-WT-3A</strain>
    </source>
</reference>
<feature type="transmembrane region" description="Helical" evidence="8">
    <location>
        <begin position="12"/>
        <end position="32"/>
    </location>
</feature>
<comment type="similarity">
    <text evidence="2">Belongs to the UPF0126 family.</text>
</comment>
<feature type="transmembrane region" description="Helical" evidence="8">
    <location>
        <begin position="179"/>
        <end position="198"/>
    </location>
</feature>
<dbReference type="InterPro" id="IPR005115">
    <property type="entry name" value="Gly_transporter"/>
</dbReference>
<dbReference type="AlphaFoldDB" id="A0A7K0J4V4"/>
<dbReference type="PANTHER" id="PTHR30506:SF3">
    <property type="entry name" value="UPF0126 INNER MEMBRANE PROTEIN YADS-RELATED"/>
    <property type="match status" value="1"/>
</dbReference>
<gene>
    <name evidence="10" type="ORF">FYJ43_02540</name>
</gene>
<dbReference type="Pfam" id="PF03458">
    <property type="entry name" value="Gly_transporter"/>
    <property type="match status" value="2"/>
</dbReference>
<evidence type="ECO:0000256" key="6">
    <source>
        <dbReference type="ARBA" id="ARBA00023136"/>
    </source>
</evidence>
<keyword evidence="6 8" id="KW-0472">Membrane</keyword>
<evidence type="ECO:0000313" key="11">
    <source>
        <dbReference type="Proteomes" id="UP000466104"/>
    </source>
</evidence>
<keyword evidence="3" id="KW-1003">Cell membrane</keyword>
<dbReference type="Proteomes" id="UP000466104">
    <property type="component" value="Unassembled WGS sequence"/>
</dbReference>
<evidence type="ECO:0000313" key="10">
    <source>
        <dbReference type="EMBL" id="MSS44947.1"/>
    </source>
</evidence>
<feature type="transmembrane region" description="Helical" evidence="8">
    <location>
        <begin position="122"/>
        <end position="142"/>
    </location>
</feature>
<feature type="transmembrane region" description="Helical" evidence="8">
    <location>
        <begin position="72"/>
        <end position="90"/>
    </location>
</feature>
<feature type="domain" description="Glycine transporter" evidence="9">
    <location>
        <begin position="102"/>
        <end position="175"/>
    </location>
</feature>
<feature type="compositionally biased region" description="Polar residues" evidence="7">
    <location>
        <begin position="245"/>
        <end position="254"/>
    </location>
</feature>
<evidence type="ECO:0000256" key="5">
    <source>
        <dbReference type="ARBA" id="ARBA00022989"/>
    </source>
</evidence>
<evidence type="ECO:0000256" key="4">
    <source>
        <dbReference type="ARBA" id="ARBA00022692"/>
    </source>
</evidence>
<evidence type="ECO:0000256" key="7">
    <source>
        <dbReference type="SAM" id="MobiDB-lite"/>
    </source>
</evidence>
<feature type="region of interest" description="Disordered" evidence="7">
    <location>
        <begin position="232"/>
        <end position="254"/>
    </location>
</feature>
<dbReference type="GO" id="GO:0005886">
    <property type="term" value="C:plasma membrane"/>
    <property type="evidence" value="ECO:0007669"/>
    <property type="project" value="UniProtKB-SubCell"/>
</dbReference>
<evidence type="ECO:0000259" key="9">
    <source>
        <dbReference type="Pfam" id="PF03458"/>
    </source>
</evidence>
<comment type="subcellular location">
    <subcellularLocation>
        <location evidence="1">Cell membrane</location>
        <topology evidence="1">Multi-pass membrane protein</topology>
    </subcellularLocation>
</comment>
<accession>A0A7K0J4V4</accession>
<comment type="caution">
    <text evidence="10">The sequence shown here is derived from an EMBL/GenBank/DDBJ whole genome shotgun (WGS) entry which is preliminary data.</text>
</comment>